<dbReference type="SUPFAM" id="SSF51905">
    <property type="entry name" value="FAD/NAD(P)-binding domain"/>
    <property type="match status" value="1"/>
</dbReference>
<dbReference type="PANTHER" id="PTHR11985:SF31">
    <property type="entry name" value="GLYCEROL-3-PHOSPHATE DEHYDROGENASE 2"/>
    <property type="match status" value="1"/>
</dbReference>
<dbReference type="PRINTS" id="PR01001">
    <property type="entry name" value="FADG3PDH"/>
</dbReference>
<evidence type="ECO:0000256" key="4">
    <source>
        <dbReference type="ARBA" id="ARBA00013029"/>
    </source>
</evidence>
<comment type="cofactor">
    <cofactor evidence="1 11">
        <name>FAD</name>
        <dbReference type="ChEBI" id="CHEBI:57692"/>
    </cofactor>
</comment>
<keyword evidence="6 11" id="KW-0285">Flavoprotein</keyword>
<dbReference type="FunFam" id="1.10.8.870:FF:000003">
    <property type="entry name" value="Glycerol-3-phosphate dehydrogenase"/>
    <property type="match status" value="1"/>
</dbReference>
<dbReference type="Gene3D" id="1.10.8.870">
    <property type="entry name" value="Alpha-glycerophosphate oxidase, cap domain"/>
    <property type="match status" value="1"/>
</dbReference>
<keyword evidence="5" id="KW-0963">Cytoplasm</keyword>
<dbReference type="Pfam" id="PF01266">
    <property type="entry name" value="DAO"/>
    <property type="match status" value="1"/>
</dbReference>
<evidence type="ECO:0000256" key="5">
    <source>
        <dbReference type="ARBA" id="ARBA00022490"/>
    </source>
</evidence>
<evidence type="ECO:0000256" key="8">
    <source>
        <dbReference type="ARBA" id="ARBA00022827"/>
    </source>
</evidence>
<dbReference type="InterPro" id="IPR031656">
    <property type="entry name" value="DAO_C"/>
</dbReference>
<dbReference type="Proteomes" id="UP000604475">
    <property type="component" value="Unassembled WGS sequence"/>
</dbReference>
<evidence type="ECO:0000256" key="9">
    <source>
        <dbReference type="ARBA" id="ARBA00023002"/>
    </source>
</evidence>
<evidence type="ECO:0000313" key="15">
    <source>
        <dbReference type="EMBL" id="MBL7626842.1"/>
    </source>
</evidence>
<evidence type="ECO:0000256" key="10">
    <source>
        <dbReference type="ARBA" id="ARBA00049055"/>
    </source>
</evidence>
<feature type="region of interest" description="Disordered" evidence="12">
    <location>
        <begin position="164"/>
        <end position="184"/>
    </location>
</feature>
<evidence type="ECO:0000256" key="12">
    <source>
        <dbReference type="SAM" id="MobiDB-lite"/>
    </source>
</evidence>
<gene>
    <name evidence="15" type="ORF">I7412_06590</name>
</gene>
<feature type="domain" description="Alpha-glycerophosphate oxidase C-terminal" evidence="14">
    <location>
        <begin position="453"/>
        <end position="577"/>
    </location>
</feature>
<dbReference type="Gene3D" id="3.50.50.60">
    <property type="entry name" value="FAD/NAD(P)-binding domain"/>
    <property type="match status" value="1"/>
</dbReference>
<evidence type="ECO:0000313" key="16">
    <source>
        <dbReference type="Proteomes" id="UP000604475"/>
    </source>
</evidence>
<keyword evidence="8" id="KW-0274">FAD</keyword>
<protein>
    <recommendedName>
        <fullName evidence="4 11">Glycerol-3-phosphate dehydrogenase</fullName>
        <ecNumber evidence="4 11">1.1.5.3</ecNumber>
    </recommendedName>
</protein>
<evidence type="ECO:0000256" key="1">
    <source>
        <dbReference type="ARBA" id="ARBA00001974"/>
    </source>
</evidence>
<dbReference type="PROSITE" id="PS00977">
    <property type="entry name" value="FAD_G3PDH_1"/>
    <property type="match status" value="1"/>
</dbReference>
<keyword evidence="9 11" id="KW-0560">Oxidoreductase</keyword>
<dbReference type="EMBL" id="JAEACQ010000150">
    <property type="protein sequence ID" value="MBL7626842.1"/>
    <property type="molecule type" value="Genomic_DNA"/>
</dbReference>
<dbReference type="InterPro" id="IPR036188">
    <property type="entry name" value="FAD/NAD-bd_sf"/>
</dbReference>
<feature type="compositionally biased region" description="Low complexity" evidence="12">
    <location>
        <begin position="165"/>
        <end position="181"/>
    </location>
</feature>
<evidence type="ECO:0000256" key="7">
    <source>
        <dbReference type="ARBA" id="ARBA00022798"/>
    </source>
</evidence>
<dbReference type="GO" id="GO:0009331">
    <property type="term" value="C:glycerol-3-phosphate dehydrogenase (FAD) complex"/>
    <property type="evidence" value="ECO:0007669"/>
    <property type="project" value="UniProtKB-UniRule"/>
</dbReference>
<comment type="caution">
    <text evidence="15">The sequence shown here is derived from an EMBL/GenBank/DDBJ whole genome shotgun (WGS) entry which is preliminary data.</text>
</comment>
<dbReference type="PROSITE" id="PS00978">
    <property type="entry name" value="FAD_G3PDH_2"/>
    <property type="match status" value="1"/>
</dbReference>
<accession>A0A937RAQ3</accession>
<evidence type="ECO:0000259" key="13">
    <source>
        <dbReference type="Pfam" id="PF01266"/>
    </source>
</evidence>
<dbReference type="InterPro" id="IPR000447">
    <property type="entry name" value="G3P_DH_FAD-dep"/>
</dbReference>
<comment type="catalytic activity">
    <reaction evidence="10 11">
        <text>a quinone + sn-glycerol 3-phosphate = dihydroxyacetone phosphate + a quinol</text>
        <dbReference type="Rhea" id="RHEA:18977"/>
        <dbReference type="ChEBI" id="CHEBI:24646"/>
        <dbReference type="ChEBI" id="CHEBI:57597"/>
        <dbReference type="ChEBI" id="CHEBI:57642"/>
        <dbReference type="ChEBI" id="CHEBI:132124"/>
        <dbReference type="EC" id="1.1.5.3"/>
    </reaction>
</comment>
<dbReference type="EC" id="1.1.5.3" evidence="4 11"/>
<dbReference type="GO" id="GO:0046168">
    <property type="term" value="P:glycerol-3-phosphate catabolic process"/>
    <property type="evidence" value="ECO:0007669"/>
    <property type="project" value="TreeGrafter"/>
</dbReference>
<evidence type="ECO:0000256" key="3">
    <source>
        <dbReference type="ARBA" id="ARBA00007330"/>
    </source>
</evidence>
<keyword evidence="7" id="KW-0319">Glycerol metabolism</keyword>
<dbReference type="InterPro" id="IPR006076">
    <property type="entry name" value="FAD-dep_OxRdtase"/>
</dbReference>
<dbReference type="InterPro" id="IPR038299">
    <property type="entry name" value="DAO_C_sf"/>
</dbReference>
<keyword evidence="16" id="KW-1185">Reference proteome</keyword>
<evidence type="ECO:0000256" key="11">
    <source>
        <dbReference type="RuleBase" id="RU361217"/>
    </source>
</evidence>
<dbReference type="Gene3D" id="3.30.9.10">
    <property type="entry name" value="D-Amino Acid Oxidase, subunit A, domain 2"/>
    <property type="match status" value="1"/>
</dbReference>
<evidence type="ECO:0000256" key="6">
    <source>
        <dbReference type="ARBA" id="ARBA00022630"/>
    </source>
</evidence>
<dbReference type="AlphaFoldDB" id="A0A937RAQ3"/>
<reference evidence="15" key="1">
    <citation type="submission" date="2020-12" db="EMBL/GenBank/DDBJ databases">
        <title>Genomic characterization of non-nitrogen-fixing Frankia strains.</title>
        <authorList>
            <person name="Carlos-Shanley C."/>
            <person name="Guerra T."/>
            <person name="Hahn D."/>
        </authorList>
    </citation>
    <scope>NUCLEOTIDE SEQUENCE</scope>
    <source>
        <strain evidence="15">CN6</strain>
    </source>
</reference>
<dbReference type="GO" id="GO:0004368">
    <property type="term" value="F:glycerol-3-phosphate dehydrogenase (quinone) activity"/>
    <property type="evidence" value="ECO:0007669"/>
    <property type="project" value="UniProtKB-EC"/>
</dbReference>
<feature type="compositionally biased region" description="Low complexity" evidence="12">
    <location>
        <begin position="621"/>
        <end position="660"/>
    </location>
</feature>
<dbReference type="GO" id="GO:0006071">
    <property type="term" value="P:glycerol metabolic process"/>
    <property type="evidence" value="ECO:0007669"/>
    <property type="project" value="UniProtKB-KW"/>
</dbReference>
<name>A0A937RAQ3_9ACTN</name>
<feature type="domain" description="FAD dependent oxidoreductase" evidence="13">
    <location>
        <begin position="47"/>
        <end position="432"/>
    </location>
</feature>
<evidence type="ECO:0000256" key="2">
    <source>
        <dbReference type="ARBA" id="ARBA00004496"/>
    </source>
</evidence>
<comment type="subcellular location">
    <subcellularLocation>
        <location evidence="2">Cytoplasm</location>
    </subcellularLocation>
</comment>
<feature type="region of interest" description="Disordered" evidence="12">
    <location>
        <begin position="594"/>
        <end position="687"/>
    </location>
</feature>
<proteinExistence type="inferred from homology"/>
<dbReference type="PANTHER" id="PTHR11985">
    <property type="entry name" value="GLYCEROL-3-PHOSPHATE DEHYDROGENASE"/>
    <property type="match status" value="1"/>
</dbReference>
<dbReference type="Pfam" id="PF16901">
    <property type="entry name" value="DAO_C"/>
    <property type="match status" value="1"/>
</dbReference>
<dbReference type="RefSeq" id="WP_203031687.1">
    <property type="nucleotide sequence ID" value="NZ_JAEACQ010000150.1"/>
</dbReference>
<evidence type="ECO:0000259" key="14">
    <source>
        <dbReference type="Pfam" id="PF16901"/>
    </source>
</evidence>
<comment type="similarity">
    <text evidence="3 11">Belongs to the FAD-dependent glycerol-3-phosphate dehydrogenase family.</text>
</comment>
<organism evidence="15 16">
    <name type="scientific">Frankia nepalensis</name>
    <dbReference type="NCBI Taxonomy" id="1836974"/>
    <lineage>
        <taxon>Bacteria</taxon>
        <taxon>Bacillati</taxon>
        <taxon>Actinomycetota</taxon>
        <taxon>Actinomycetes</taxon>
        <taxon>Frankiales</taxon>
        <taxon>Frankiaceae</taxon>
        <taxon>Frankia</taxon>
    </lineage>
</organism>
<sequence length="687" mass="71754">MTGSARSAGTVPLSDVAAATAAAGGHGRLDPAGRAAALRRLREETFDVLVIGGGVTGAGTALDAAARGLSVALVEASDLAAGTSSRSSKLIHGGLRYLEQLNGALVREALRERTLLLDTLAPHLVRPVQFLLPLTHHGWERAYIGGGVLLYDTLGQGLSRIGPGSVAPRPARSASPVAPRSGGLPMHRHLTRKAALREFPSLRSDALVGAIQYWDGQVDDARHTMFVARTAARYGAVVVTSAKAVGLLREEGRVTGAVVRDLEAGEAQAPGRDIEVSARQTISATGVWTDDLHTLLGHRGPVSVRASKGVHLVVPRDRLRGTTGLILRTERSVLFVIPWDDHWIIGTTDTDWNFDLAHPSATRADIDYLLDQVNRVLRDPLTHDDVVGVYAGLRPLLSGESDDTAQLSREHAVVAAAPGLTTIAGGKYTTYRVMAADAVDAAVAGLARAAPPSCTEKIPLLGADGYQAVWNGRERLAERAGLRVAQVEHLLRRYGTLAEELVDLVVADPRLAAPLPGAEAYLAVEALYAASHEGALRLEDVLTRRTRISFEAADRGLAAARPVAELIAPVLGWDEARVSAEIALYESRVTAERASQAAQDDATADAERLAAPDARGLPSVRATPRAAPDPAAPDPAADAVRIPAGPTGTSPAASAAAGLRAARRAGGRSLAPAAGAPPPGPKTAQGA</sequence>